<keyword evidence="3" id="KW-1185">Reference proteome</keyword>
<sequence length="84" mass="9229">MAAADRGCSQTVRSLDLNSQDDGVCINRSPKGSDLLHPVTSRSPSRRPPDISEESQFSSSAYRLCKVTYVVIQSNVCEQQKAQK</sequence>
<protein>
    <submittedName>
        <fullName evidence="2">Uncharacterized protein</fullName>
    </submittedName>
</protein>
<organism evidence="2 3">
    <name type="scientific">Liparis tanakae</name>
    <name type="common">Tanaka's snailfish</name>
    <dbReference type="NCBI Taxonomy" id="230148"/>
    <lineage>
        <taxon>Eukaryota</taxon>
        <taxon>Metazoa</taxon>
        <taxon>Chordata</taxon>
        <taxon>Craniata</taxon>
        <taxon>Vertebrata</taxon>
        <taxon>Euteleostomi</taxon>
        <taxon>Actinopterygii</taxon>
        <taxon>Neopterygii</taxon>
        <taxon>Teleostei</taxon>
        <taxon>Neoteleostei</taxon>
        <taxon>Acanthomorphata</taxon>
        <taxon>Eupercaria</taxon>
        <taxon>Perciformes</taxon>
        <taxon>Cottioidei</taxon>
        <taxon>Cottales</taxon>
        <taxon>Liparidae</taxon>
        <taxon>Liparis</taxon>
    </lineage>
</organism>
<comment type="caution">
    <text evidence="2">The sequence shown here is derived from an EMBL/GenBank/DDBJ whole genome shotgun (WGS) entry which is preliminary data.</text>
</comment>
<evidence type="ECO:0000313" key="2">
    <source>
        <dbReference type="EMBL" id="TNN27049.1"/>
    </source>
</evidence>
<dbReference type="AlphaFoldDB" id="A0A4Z2EDW6"/>
<reference evidence="2 3" key="1">
    <citation type="submission" date="2019-03" db="EMBL/GenBank/DDBJ databases">
        <title>First draft genome of Liparis tanakae, snailfish: a comprehensive survey of snailfish specific genes.</title>
        <authorList>
            <person name="Kim W."/>
            <person name="Song I."/>
            <person name="Jeong J.-H."/>
            <person name="Kim D."/>
            <person name="Kim S."/>
            <person name="Ryu S."/>
            <person name="Song J.Y."/>
            <person name="Lee S.K."/>
        </authorList>
    </citation>
    <scope>NUCLEOTIDE SEQUENCE [LARGE SCALE GENOMIC DNA]</scope>
    <source>
        <tissue evidence="2">Muscle</tissue>
    </source>
</reference>
<feature type="region of interest" description="Disordered" evidence="1">
    <location>
        <begin position="20"/>
        <end position="57"/>
    </location>
</feature>
<name>A0A4Z2EDW6_9TELE</name>
<proteinExistence type="predicted"/>
<evidence type="ECO:0000256" key="1">
    <source>
        <dbReference type="SAM" id="MobiDB-lite"/>
    </source>
</evidence>
<gene>
    <name evidence="2" type="ORF">EYF80_062808</name>
</gene>
<accession>A0A4Z2EDW6</accession>
<dbReference type="Proteomes" id="UP000314294">
    <property type="component" value="Unassembled WGS sequence"/>
</dbReference>
<evidence type="ECO:0000313" key="3">
    <source>
        <dbReference type="Proteomes" id="UP000314294"/>
    </source>
</evidence>
<dbReference type="EMBL" id="SRLO01008982">
    <property type="protein sequence ID" value="TNN27049.1"/>
    <property type="molecule type" value="Genomic_DNA"/>
</dbReference>